<sequence length="396" mass="43659">MCVHGCIVGEPWSEIFTCGETEIGDRRILQTSLGRENEIQDDAPVILKGTGFFQSGQKIKNLTRVIGPKFESWEGHSGPRPIPAVMPPVWHSSVVRPARAKNTPIQSRIKQMTSQQYLLPELPSLLRDSLECYLAELQKLAMMLLGFMAKALKLEKGEMEELFEDGMQSVRITYYPPCPQPELVMGLTPHSDATGITILLQINGVDGLQIKKDGVWIPVSFLPDALVVNVGDVLEILSNGVYTSIEHRATVNAAKERISIAMFFNPKFSAQTKPAPSQINPQNPPLFKQNAPPWDTWQVQPSVRIFLMGHGALSTLHPDDHGTGVLSTLPCPDVLSRPNASVLDKSLDRISQTIIIYTTKSMLDGTLLGHFRQPVTICNPPPTEQKDGDDGKSSLP</sequence>
<dbReference type="Pfam" id="PF03171">
    <property type="entry name" value="2OG-FeII_Oxy"/>
    <property type="match status" value="1"/>
</dbReference>
<dbReference type="GO" id="GO:0008168">
    <property type="term" value="F:methyltransferase activity"/>
    <property type="evidence" value="ECO:0007669"/>
    <property type="project" value="UniProtKB-KW"/>
</dbReference>
<feature type="compositionally biased region" description="Basic and acidic residues" evidence="4">
    <location>
        <begin position="384"/>
        <end position="396"/>
    </location>
</feature>
<dbReference type="InterPro" id="IPR044861">
    <property type="entry name" value="IPNS-like_FE2OG_OXY"/>
</dbReference>
<dbReference type="PROSITE" id="PS51471">
    <property type="entry name" value="FE2OG_OXY"/>
    <property type="match status" value="1"/>
</dbReference>
<dbReference type="InterPro" id="IPR005123">
    <property type="entry name" value="Oxoglu/Fe-dep_dioxygenase_dom"/>
</dbReference>
<evidence type="ECO:0000256" key="3">
    <source>
        <dbReference type="RuleBase" id="RU003682"/>
    </source>
</evidence>
<dbReference type="GO" id="GO:0032259">
    <property type="term" value="P:methylation"/>
    <property type="evidence" value="ECO:0007669"/>
    <property type="project" value="UniProtKB-KW"/>
</dbReference>
<evidence type="ECO:0000256" key="4">
    <source>
        <dbReference type="SAM" id="MobiDB-lite"/>
    </source>
</evidence>
<gene>
    <name evidence="6" type="primary">CODM_8</name>
    <name evidence="6" type="ORF">CK203_018127</name>
</gene>
<protein>
    <submittedName>
        <fullName evidence="6">Codeine O-demethylase</fullName>
    </submittedName>
</protein>
<keyword evidence="3" id="KW-0560">Oxidoreductase</keyword>
<dbReference type="Gene3D" id="2.60.120.330">
    <property type="entry name" value="B-lactam Antibiotic, Isopenicillin N Synthase, Chain"/>
    <property type="match status" value="1"/>
</dbReference>
<dbReference type="SUPFAM" id="SSF51197">
    <property type="entry name" value="Clavaminate synthase-like"/>
    <property type="match status" value="1"/>
</dbReference>
<keyword evidence="1 3" id="KW-0479">Metal-binding</keyword>
<comment type="caution">
    <text evidence="6">The sequence shown here is derived from an EMBL/GenBank/DDBJ whole genome shotgun (WGS) entry which is preliminary data.</text>
</comment>
<proteinExistence type="inferred from homology"/>
<dbReference type="InterPro" id="IPR027443">
    <property type="entry name" value="IPNS-like_sf"/>
</dbReference>
<keyword evidence="2 3" id="KW-0408">Iron</keyword>
<comment type="similarity">
    <text evidence="3">Belongs to the iron/ascorbate-dependent oxidoreductase family.</text>
</comment>
<dbReference type="InterPro" id="IPR050295">
    <property type="entry name" value="Plant_2OG-oxidoreductases"/>
</dbReference>
<evidence type="ECO:0000256" key="1">
    <source>
        <dbReference type="ARBA" id="ARBA00022723"/>
    </source>
</evidence>
<evidence type="ECO:0000259" key="5">
    <source>
        <dbReference type="PROSITE" id="PS51471"/>
    </source>
</evidence>
<reference evidence="6 7" key="1">
    <citation type="journal article" date="2018" name="PLoS Genet.">
        <title>Population sequencing reveals clonal diversity and ancestral inbreeding in the grapevine cultivar Chardonnay.</title>
        <authorList>
            <person name="Roach M.J."/>
            <person name="Johnson D.L."/>
            <person name="Bohlmann J."/>
            <person name="van Vuuren H.J."/>
            <person name="Jones S.J."/>
            <person name="Pretorius I.S."/>
            <person name="Schmidt S.A."/>
            <person name="Borneman A.R."/>
        </authorList>
    </citation>
    <scope>NUCLEOTIDE SEQUENCE [LARGE SCALE GENOMIC DNA]</scope>
    <source>
        <strain evidence="7">cv. Chardonnay</strain>
        <tissue evidence="6">Leaf</tissue>
    </source>
</reference>
<dbReference type="EMBL" id="QGNW01000033">
    <property type="protein sequence ID" value="RVX10713.1"/>
    <property type="molecule type" value="Genomic_DNA"/>
</dbReference>
<dbReference type="Proteomes" id="UP000288805">
    <property type="component" value="Unassembled WGS sequence"/>
</dbReference>
<dbReference type="GO" id="GO:0046872">
    <property type="term" value="F:metal ion binding"/>
    <property type="evidence" value="ECO:0007669"/>
    <property type="project" value="UniProtKB-KW"/>
</dbReference>
<dbReference type="PANTHER" id="PTHR47991">
    <property type="entry name" value="OXOGLUTARATE/IRON-DEPENDENT DIOXYGENASE"/>
    <property type="match status" value="1"/>
</dbReference>
<evidence type="ECO:0000313" key="7">
    <source>
        <dbReference type="Proteomes" id="UP000288805"/>
    </source>
</evidence>
<evidence type="ECO:0000256" key="2">
    <source>
        <dbReference type="ARBA" id="ARBA00023004"/>
    </source>
</evidence>
<dbReference type="GO" id="GO:0016491">
    <property type="term" value="F:oxidoreductase activity"/>
    <property type="evidence" value="ECO:0007669"/>
    <property type="project" value="UniProtKB-KW"/>
</dbReference>
<feature type="region of interest" description="Disordered" evidence="4">
    <location>
        <begin position="377"/>
        <end position="396"/>
    </location>
</feature>
<organism evidence="6 7">
    <name type="scientific">Vitis vinifera</name>
    <name type="common">Grape</name>
    <dbReference type="NCBI Taxonomy" id="29760"/>
    <lineage>
        <taxon>Eukaryota</taxon>
        <taxon>Viridiplantae</taxon>
        <taxon>Streptophyta</taxon>
        <taxon>Embryophyta</taxon>
        <taxon>Tracheophyta</taxon>
        <taxon>Spermatophyta</taxon>
        <taxon>Magnoliopsida</taxon>
        <taxon>eudicotyledons</taxon>
        <taxon>Gunneridae</taxon>
        <taxon>Pentapetalae</taxon>
        <taxon>rosids</taxon>
        <taxon>Vitales</taxon>
        <taxon>Vitaceae</taxon>
        <taxon>Viteae</taxon>
        <taxon>Vitis</taxon>
    </lineage>
</organism>
<keyword evidence="6" id="KW-0489">Methyltransferase</keyword>
<keyword evidence="6" id="KW-0808">Transferase</keyword>
<dbReference type="AlphaFoldDB" id="A0A438JP28"/>
<accession>A0A438JP28</accession>
<name>A0A438JP28_VITVI</name>
<feature type="domain" description="Fe2OG dioxygenase" evidence="5">
    <location>
        <begin position="166"/>
        <end position="266"/>
    </location>
</feature>
<evidence type="ECO:0000313" key="6">
    <source>
        <dbReference type="EMBL" id="RVX10713.1"/>
    </source>
</evidence>